<feature type="domain" description="FAD-binding" evidence="8">
    <location>
        <begin position="22"/>
        <end position="368"/>
    </location>
</feature>
<dbReference type="AlphaFoldDB" id="A0A2Z4JQE9"/>
<dbReference type="RefSeq" id="WP_112294206.1">
    <property type="nucleotide sequence ID" value="NZ_CBCSBS010000002.1"/>
</dbReference>
<dbReference type="GO" id="GO:0004497">
    <property type="term" value="F:monooxygenase activity"/>
    <property type="evidence" value="ECO:0007669"/>
    <property type="project" value="UniProtKB-KW"/>
</dbReference>
<dbReference type="InterPro" id="IPR010971">
    <property type="entry name" value="UbiH/COQ6"/>
</dbReference>
<evidence type="ECO:0000313" key="10">
    <source>
        <dbReference type="Proteomes" id="UP000248592"/>
    </source>
</evidence>
<dbReference type="GO" id="GO:0071949">
    <property type="term" value="F:FAD binding"/>
    <property type="evidence" value="ECO:0007669"/>
    <property type="project" value="InterPro"/>
</dbReference>
<evidence type="ECO:0000256" key="2">
    <source>
        <dbReference type="ARBA" id="ARBA00004749"/>
    </source>
</evidence>
<dbReference type="GO" id="GO:0016705">
    <property type="term" value="F:oxidoreductase activity, acting on paired donors, with incorporation or reduction of molecular oxygen"/>
    <property type="evidence" value="ECO:0007669"/>
    <property type="project" value="InterPro"/>
</dbReference>
<dbReference type="InterPro" id="IPR051205">
    <property type="entry name" value="UbiH/COQ6_monooxygenase"/>
</dbReference>
<dbReference type="NCBIfam" id="TIGR01988">
    <property type="entry name" value="Ubi-OHases"/>
    <property type="match status" value="1"/>
</dbReference>
<dbReference type="Gene3D" id="3.50.50.60">
    <property type="entry name" value="FAD/NAD(P)-binding domain"/>
    <property type="match status" value="2"/>
</dbReference>
<dbReference type="SUPFAM" id="SSF51905">
    <property type="entry name" value="FAD/NAD(P)-binding domain"/>
    <property type="match status" value="1"/>
</dbReference>
<dbReference type="GO" id="GO:0006744">
    <property type="term" value="P:ubiquinone biosynthetic process"/>
    <property type="evidence" value="ECO:0007669"/>
    <property type="project" value="UniProtKB-UniPathway"/>
</dbReference>
<dbReference type="Proteomes" id="UP000248592">
    <property type="component" value="Chromosome"/>
</dbReference>
<name>A0A2Z4JQE9_9BURK</name>
<evidence type="ECO:0000256" key="1">
    <source>
        <dbReference type="ARBA" id="ARBA00001974"/>
    </source>
</evidence>
<evidence type="ECO:0000313" key="9">
    <source>
        <dbReference type="EMBL" id="AWW49031.1"/>
    </source>
</evidence>
<keyword evidence="4" id="KW-0285">Flavoprotein</keyword>
<reference evidence="10" key="1">
    <citation type="submission" date="2018-06" db="EMBL/GenBank/DDBJ databases">
        <title>Description of a new Polynucleobacter species.</title>
        <authorList>
            <person name="Hahn M.W."/>
        </authorList>
    </citation>
    <scope>NUCLEOTIDE SEQUENCE [LARGE SCALE GENOMIC DNA]</scope>
    <source>
        <strain evidence="10">MG-25-Pas1-D2</strain>
    </source>
</reference>
<dbReference type="PANTHER" id="PTHR43876:SF7">
    <property type="entry name" value="UBIQUINONE BIOSYNTHESIS MONOOXYGENASE COQ6, MITOCHONDRIAL"/>
    <property type="match status" value="1"/>
</dbReference>
<evidence type="ECO:0000256" key="5">
    <source>
        <dbReference type="ARBA" id="ARBA00022827"/>
    </source>
</evidence>
<protein>
    <submittedName>
        <fullName evidence="9">Ubiquinone biosynthesis protein UbiH</fullName>
    </submittedName>
</protein>
<dbReference type="InterPro" id="IPR002938">
    <property type="entry name" value="FAD-bd"/>
</dbReference>
<dbReference type="PANTHER" id="PTHR43876">
    <property type="entry name" value="UBIQUINONE BIOSYNTHESIS MONOOXYGENASE COQ6, MITOCHONDRIAL"/>
    <property type="match status" value="1"/>
</dbReference>
<accession>A0A2Z4JQE9</accession>
<dbReference type="PRINTS" id="PR00420">
    <property type="entry name" value="RNGMNOXGNASE"/>
</dbReference>
<keyword evidence="6" id="KW-0560">Oxidoreductase</keyword>
<comment type="pathway">
    <text evidence="2">Cofactor biosynthesis; ubiquinone biosynthesis.</text>
</comment>
<evidence type="ECO:0000256" key="4">
    <source>
        <dbReference type="ARBA" id="ARBA00022630"/>
    </source>
</evidence>
<comment type="cofactor">
    <cofactor evidence="1">
        <name>FAD</name>
        <dbReference type="ChEBI" id="CHEBI:57692"/>
    </cofactor>
</comment>
<evidence type="ECO:0000259" key="8">
    <source>
        <dbReference type="Pfam" id="PF01494"/>
    </source>
</evidence>
<sequence length="424" mass="46473">MSEVHQNQAFANTAKPQDARSIDVAVIGGGIVGKAVALGLAQLGLQTLEIAPGLDQAISTPTGSEWGQRIYAFSPGTITLLKRLQVWDAVDHKRLQVVKDMRIYGDRSEPTDQLHLSAFEAGISELAWIGESDLIEHTLDTATRFQNKLERLSTSIKAISVDPNGAHLELENGKPMTAKLVIAADGANSFIRSSIGIEIEEESYEQTAVVVNWQCAQSHLQTAYQWFLPGGDIIAMLPLPNQQVSMVWSTSNAHAGHLLKLSQSEWTKQFGEIADGAILQQLGGLTLHSQPTSFPLRKMRSERFIGPASDPKVVLLGDAAHVIHPLAGQGLNLGLRDVAALLNVLGKRESFRSINDLTLLRRYERERQGDTSALLWVTDKLKKLFSGASNVERFARNFGLGLVNKSHFLKQRLIQQALGDNNLE</sequence>
<dbReference type="Pfam" id="PF01494">
    <property type="entry name" value="FAD_binding_3"/>
    <property type="match status" value="1"/>
</dbReference>
<dbReference type="PROSITE" id="PS01304">
    <property type="entry name" value="UBIH"/>
    <property type="match status" value="1"/>
</dbReference>
<evidence type="ECO:0000256" key="6">
    <source>
        <dbReference type="ARBA" id="ARBA00023002"/>
    </source>
</evidence>
<gene>
    <name evidence="9" type="ORF">Pas1_00780</name>
</gene>
<dbReference type="EMBL" id="CP030085">
    <property type="protein sequence ID" value="AWW49031.1"/>
    <property type="molecule type" value="Genomic_DNA"/>
</dbReference>
<keyword evidence="7" id="KW-0503">Monooxygenase</keyword>
<dbReference type="InterPro" id="IPR036188">
    <property type="entry name" value="FAD/NAD-bd_sf"/>
</dbReference>
<dbReference type="UniPathway" id="UPA00232"/>
<evidence type="ECO:0000256" key="3">
    <source>
        <dbReference type="ARBA" id="ARBA00005349"/>
    </source>
</evidence>
<organism evidence="9 10">
    <name type="scientific">Polynucleobacter paneuropaeus</name>
    <dbReference type="NCBI Taxonomy" id="2527775"/>
    <lineage>
        <taxon>Bacteria</taxon>
        <taxon>Pseudomonadati</taxon>
        <taxon>Pseudomonadota</taxon>
        <taxon>Betaproteobacteria</taxon>
        <taxon>Burkholderiales</taxon>
        <taxon>Burkholderiaceae</taxon>
        <taxon>Polynucleobacter</taxon>
    </lineage>
</organism>
<proteinExistence type="inferred from homology"/>
<keyword evidence="9" id="KW-0830">Ubiquinone</keyword>
<keyword evidence="5" id="KW-0274">FAD</keyword>
<comment type="similarity">
    <text evidence="3">Belongs to the UbiH/COQ6 family.</text>
</comment>
<evidence type="ECO:0000256" key="7">
    <source>
        <dbReference type="ARBA" id="ARBA00023033"/>
    </source>
</evidence>
<dbReference type="InterPro" id="IPR018168">
    <property type="entry name" value="Ubi_Hdrlase_CS"/>
</dbReference>